<dbReference type="Gene3D" id="3.30.200.20">
    <property type="entry name" value="Phosphorylase Kinase, domain 1"/>
    <property type="match status" value="1"/>
</dbReference>
<dbReference type="VGNC" id="VGNC:50672">
    <property type="gene designation" value="CAMK2D"/>
</dbReference>
<accession>F6XS23</accession>
<evidence type="ECO:0000313" key="6">
    <source>
        <dbReference type="VGNC" id="VGNC:50672"/>
    </source>
</evidence>
<reference evidence="4 5" key="1">
    <citation type="journal article" date="2009" name="Science">
        <title>Genome sequence, comparative analysis, and population genetics of the domestic horse.</title>
        <authorList>
            <consortium name="Broad Institute Genome Sequencing Platform"/>
            <consortium name="Broad Institute Whole Genome Assembly Team"/>
            <person name="Wade C.M."/>
            <person name="Giulotto E."/>
            <person name="Sigurdsson S."/>
            <person name="Zoli M."/>
            <person name="Gnerre S."/>
            <person name="Imsland F."/>
            <person name="Lear T.L."/>
            <person name="Adelson D.L."/>
            <person name="Bailey E."/>
            <person name="Bellone R.R."/>
            <person name="Bloecker H."/>
            <person name="Distl O."/>
            <person name="Edgar R.C."/>
            <person name="Garber M."/>
            <person name="Leeb T."/>
            <person name="Mauceli E."/>
            <person name="MacLeod J.N."/>
            <person name="Penedo M.C.T."/>
            <person name="Raison J.M."/>
            <person name="Sharpe T."/>
            <person name="Vogel J."/>
            <person name="Andersson L."/>
            <person name="Antczak D.F."/>
            <person name="Biagi T."/>
            <person name="Binns M.M."/>
            <person name="Chowdhary B.P."/>
            <person name="Coleman S.J."/>
            <person name="Della Valle G."/>
            <person name="Fryc S."/>
            <person name="Guerin G."/>
            <person name="Hasegawa T."/>
            <person name="Hill E.W."/>
            <person name="Jurka J."/>
            <person name="Kiialainen A."/>
            <person name="Lindgren G."/>
            <person name="Liu J."/>
            <person name="Magnani E."/>
            <person name="Mickelson J.R."/>
            <person name="Murray J."/>
            <person name="Nergadze S.G."/>
            <person name="Onofrio R."/>
            <person name="Pedroni S."/>
            <person name="Piras M.F."/>
            <person name="Raudsepp T."/>
            <person name="Rocchi M."/>
            <person name="Roeed K.H."/>
            <person name="Ryder O.A."/>
            <person name="Searle S."/>
            <person name="Skow L."/>
            <person name="Swinburne J.E."/>
            <person name="Syvaenen A.C."/>
            <person name="Tozaki T."/>
            <person name="Valberg S.J."/>
            <person name="Vaudin M."/>
            <person name="White J.R."/>
            <person name="Zody M.C."/>
            <person name="Lander E.S."/>
            <person name="Lindblad-Toh K."/>
        </authorList>
    </citation>
    <scope>NUCLEOTIDE SEQUENCE [LARGE SCALE GENOMIC DNA]</scope>
    <source>
        <strain evidence="4 5">Thoroughbred</strain>
    </source>
</reference>
<dbReference type="InterPro" id="IPR017441">
    <property type="entry name" value="Protein_kinase_ATP_BS"/>
</dbReference>
<dbReference type="PANTHER" id="PTHR24347">
    <property type="entry name" value="SERINE/THREONINE-PROTEIN KINASE"/>
    <property type="match status" value="1"/>
</dbReference>
<sequence length="235" mass="27051">MASTTTCTRFTDEYQLFEELGKGAFSVVRRCMKIPTGQEYAAKIINTKKLSARDHQKLEREARICRLLKHPNIVRLHDSISEEGFHYLVFDLVTGGELFEDIVAREYYSEADASHCIQQILESVNHCHLNGIVHRDLKSLHSADPGGCATLPSDGRSPSGPEEQNKSRPVYMKPTGHRVKDYLKYVENVLVLFLPERKKHITQVLHPEESEDKRRLQSQLLMSLEIKEYQVRYVL</sequence>
<protein>
    <submittedName>
        <fullName evidence="4">Calcium/calmodulin dependent protein kinase II delta</fullName>
    </submittedName>
</protein>
<evidence type="ECO:0000259" key="3">
    <source>
        <dbReference type="PROSITE" id="PS50011"/>
    </source>
</evidence>
<dbReference type="PROSITE" id="PS50011">
    <property type="entry name" value="PROTEIN_KINASE_DOM"/>
    <property type="match status" value="1"/>
</dbReference>
<keyword evidence="1" id="KW-0547">Nucleotide-binding</keyword>
<dbReference type="AlphaFoldDB" id="F6XS23"/>
<gene>
    <name evidence="4 6" type="primary">CAMK2D</name>
</gene>
<reference evidence="4" key="3">
    <citation type="submission" date="2025-09" db="UniProtKB">
        <authorList>
            <consortium name="Ensembl"/>
        </authorList>
    </citation>
    <scope>IDENTIFICATION</scope>
    <source>
        <strain evidence="4">Thoroughbred</strain>
    </source>
</reference>
<dbReference type="HOGENOM" id="CLU_000288_71_0_1"/>
<dbReference type="Bgee" id="ENSECAG00000024339">
    <property type="expression patterns" value="Expressed in gluteus medius and 23 other cell types or tissues"/>
</dbReference>
<dbReference type="InterPro" id="IPR000719">
    <property type="entry name" value="Prot_kinase_dom"/>
</dbReference>
<dbReference type="SUPFAM" id="SSF56112">
    <property type="entry name" value="Protein kinase-like (PK-like)"/>
    <property type="match status" value="1"/>
</dbReference>
<dbReference type="FunFam" id="3.30.200.20:FF:000002">
    <property type="entry name" value="Calcium/calmodulin-dependent protein kinase type II subunit delta isoform 2"/>
    <property type="match status" value="1"/>
</dbReference>
<evidence type="ECO:0000256" key="2">
    <source>
        <dbReference type="SAM" id="MobiDB-lite"/>
    </source>
</evidence>
<proteinExistence type="predicted"/>
<keyword evidence="1" id="KW-0067">ATP-binding</keyword>
<dbReference type="Proteomes" id="UP000002281">
    <property type="component" value="Chromosome 2"/>
</dbReference>
<dbReference type="PROSITE" id="PS00107">
    <property type="entry name" value="PROTEIN_KINASE_ATP"/>
    <property type="match status" value="1"/>
</dbReference>
<reference evidence="4" key="2">
    <citation type="submission" date="2025-08" db="UniProtKB">
        <authorList>
            <consortium name="Ensembl"/>
        </authorList>
    </citation>
    <scope>IDENTIFICATION</scope>
    <source>
        <strain evidence="4">Thoroughbred</strain>
    </source>
</reference>
<dbReference type="InterPro" id="IPR011009">
    <property type="entry name" value="Kinase-like_dom_sf"/>
</dbReference>
<dbReference type="Ensembl" id="ENSECAT00000026159.4">
    <property type="protein sequence ID" value="ENSECAP00000021800.4"/>
    <property type="gene ID" value="ENSECAG00000024339.5"/>
</dbReference>
<feature type="region of interest" description="Disordered" evidence="2">
    <location>
        <begin position="144"/>
        <end position="172"/>
    </location>
</feature>
<dbReference type="Pfam" id="PF00069">
    <property type="entry name" value="Pkinase"/>
    <property type="match status" value="1"/>
</dbReference>
<dbReference type="GO" id="GO:0005524">
    <property type="term" value="F:ATP binding"/>
    <property type="evidence" value="ECO:0007669"/>
    <property type="project" value="UniProtKB-UniRule"/>
</dbReference>
<keyword evidence="5" id="KW-1185">Reference proteome</keyword>
<feature type="binding site" evidence="1">
    <location>
        <position position="43"/>
    </location>
    <ligand>
        <name>ATP</name>
        <dbReference type="ChEBI" id="CHEBI:30616"/>
    </ligand>
</feature>
<organism evidence="4 5">
    <name type="scientific">Equus caballus</name>
    <name type="common">Horse</name>
    <dbReference type="NCBI Taxonomy" id="9796"/>
    <lineage>
        <taxon>Eukaryota</taxon>
        <taxon>Metazoa</taxon>
        <taxon>Chordata</taxon>
        <taxon>Craniata</taxon>
        <taxon>Vertebrata</taxon>
        <taxon>Euteleostomi</taxon>
        <taxon>Mammalia</taxon>
        <taxon>Eutheria</taxon>
        <taxon>Laurasiatheria</taxon>
        <taxon>Perissodactyla</taxon>
        <taxon>Equidae</taxon>
        <taxon>Equus</taxon>
    </lineage>
</organism>
<evidence type="ECO:0000313" key="5">
    <source>
        <dbReference type="Proteomes" id="UP000002281"/>
    </source>
</evidence>
<dbReference type="ExpressionAtlas" id="F6XS23">
    <property type="expression patterns" value="baseline"/>
</dbReference>
<evidence type="ECO:0000256" key="1">
    <source>
        <dbReference type="PROSITE-ProRule" id="PRU10141"/>
    </source>
</evidence>
<name>F6XS23_HORSE</name>
<evidence type="ECO:0000313" key="4">
    <source>
        <dbReference type="Ensembl" id="ENSECAP00000021800.4"/>
    </source>
</evidence>
<dbReference type="GO" id="GO:0004672">
    <property type="term" value="F:protein kinase activity"/>
    <property type="evidence" value="ECO:0007669"/>
    <property type="project" value="InterPro"/>
</dbReference>
<feature type="domain" description="Protein kinase" evidence="3">
    <location>
        <begin position="14"/>
        <end position="235"/>
    </location>
</feature>
<dbReference type="GeneTree" id="ENSGT00940000159769"/>
<dbReference type="Gene3D" id="1.10.510.10">
    <property type="entry name" value="Transferase(Phosphotransferase) domain 1"/>
    <property type="match status" value="1"/>
</dbReference>